<keyword evidence="3" id="KW-1185">Reference proteome</keyword>
<sequence length="141" mass="15575">MIFRSLVAIAAMIPALGLAQSLGMESDWLELVKGHRDVKSGAQVMDVKKDPVTGNQTAMIKVPKAVLLSETDMEEVKVVARAPEKREMPDLLPELESEWVDDYDNDHYGLLIKLNSDQKIPFRLFFSSYGQGGSIDGGVQP</sequence>
<gene>
    <name evidence="2" type="ORF">KT71_11284</name>
</gene>
<dbReference type="RefSeq" id="WP_008294696.1">
    <property type="nucleotide sequence ID" value="NZ_CM002299.1"/>
</dbReference>
<accession>A4AB08</accession>
<dbReference type="STRING" id="314285.KT71_11284"/>
<organism evidence="2 3">
    <name type="scientific">Congregibacter litoralis KT71</name>
    <dbReference type="NCBI Taxonomy" id="314285"/>
    <lineage>
        <taxon>Bacteria</taxon>
        <taxon>Pseudomonadati</taxon>
        <taxon>Pseudomonadota</taxon>
        <taxon>Gammaproteobacteria</taxon>
        <taxon>Cellvibrionales</taxon>
        <taxon>Halieaceae</taxon>
        <taxon>Congregibacter</taxon>
    </lineage>
</organism>
<dbReference type="HOGENOM" id="CLU_1956957_0_0_6"/>
<keyword evidence="1" id="KW-0732">Signal</keyword>
<dbReference type="OrthoDB" id="5739150at2"/>
<evidence type="ECO:0000313" key="3">
    <source>
        <dbReference type="Proteomes" id="UP000019205"/>
    </source>
</evidence>
<reference evidence="2 3" key="1">
    <citation type="journal article" date="2007" name="Proc. Natl. Acad. Sci. U.S.A.">
        <title>Characterization of a marine gammaproteobacterium capable of aerobic anoxygenic photosynthesis.</title>
        <authorList>
            <person name="Fuchs B.M."/>
            <person name="Spring S."/>
            <person name="Teeling H."/>
            <person name="Quast C."/>
            <person name="Wulf J."/>
            <person name="Schattenhofer M."/>
            <person name="Yan S."/>
            <person name="Ferriera S."/>
            <person name="Johnson J."/>
            <person name="Glockner F.O."/>
            <person name="Amann R."/>
        </authorList>
    </citation>
    <scope>NUCLEOTIDE SEQUENCE [LARGE SCALE GENOMIC DNA]</scope>
    <source>
        <strain evidence="2">KT71</strain>
    </source>
</reference>
<name>A4AB08_9GAMM</name>
<dbReference type="EMBL" id="AAOA02000003">
    <property type="protein sequence ID" value="EAQ96880.1"/>
    <property type="molecule type" value="Genomic_DNA"/>
</dbReference>
<protein>
    <submittedName>
        <fullName evidence="2">Uncharacterized protein</fullName>
    </submittedName>
</protein>
<proteinExistence type="predicted"/>
<comment type="caution">
    <text evidence="2">The sequence shown here is derived from an EMBL/GenBank/DDBJ whole genome shotgun (WGS) entry which is preliminary data.</text>
</comment>
<dbReference type="eggNOG" id="ENOG5033UM3">
    <property type="taxonomic scope" value="Bacteria"/>
</dbReference>
<evidence type="ECO:0000313" key="2">
    <source>
        <dbReference type="EMBL" id="EAQ96880.1"/>
    </source>
</evidence>
<reference evidence="2 3" key="2">
    <citation type="journal article" date="2009" name="PLoS ONE">
        <title>The photosynthetic apparatus and its regulation in the aerobic gammaproteobacterium Congregibacter litoralis gen. nov., sp. nov.</title>
        <authorList>
            <person name="Spring S."/>
            <person name="Lunsdorf H."/>
            <person name="Fuchs B.M."/>
            <person name="Tindall B.J."/>
        </authorList>
    </citation>
    <scope>NUCLEOTIDE SEQUENCE [LARGE SCALE GENOMIC DNA]</scope>
    <source>
        <strain evidence="2">KT71</strain>
    </source>
</reference>
<feature type="signal peptide" evidence="1">
    <location>
        <begin position="1"/>
        <end position="19"/>
    </location>
</feature>
<dbReference type="Proteomes" id="UP000019205">
    <property type="component" value="Chromosome"/>
</dbReference>
<evidence type="ECO:0000256" key="1">
    <source>
        <dbReference type="SAM" id="SignalP"/>
    </source>
</evidence>
<dbReference type="AlphaFoldDB" id="A4AB08"/>
<feature type="chain" id="PRO_5002665506" evidence="1">
    <location>
        <begin position="20"/>
        <end position="141"/>
    </location>
</feature>